<organism evidence="1 2">
    <name type="scientific">Streptomyces monticola</name>
    <dbReference type="NCBI Taxonomy" id="2666263"/>
    <lineage>
        <taxon>Bacteria</taxon>
        <taxon>Bacillati</taxon>
        <taxon>Actinomycetota</taxon>
        <taxon>Actinomycetes</taxon>
        <taxon>Kitasatosporales</taxon>
        <taxon>Streptomycetaceae</taxon>
        <taxon>Streptomyces</taxon>
    </lineage>
</organism>
<dbReference type="InterPro" id="IPR007544">
    <property type="entry name" value="ENCAP"/>
</dbReference>
<sequence>MEHGRDKLPAWTQAEWDTLDRTVHEEMGLTKVYPRLLTMYGPLNDPWATTVAAEIIDRESMSIPEEDKTNIAEVQVRFALSQSQVAEGNGLSTALTLVTRAANLLALGLDTLVWDGAERLPAGVQIIRGKTAGAGLVAAAQHTIKVFPTELDPATKQPRYGEATFAAVAEATALLEAAGHARPFGMVLDHRVFADAFRPLRTSLVTPADRITPLVTRGFCPTARVPEMTGLVLSSRASTVDFVAGLAAVTGYLQANADGTHLFRVFERFAVRLKDPSALVRLEFQTEPEDDR</sequence>
<protein>
    <submittedName>
        <fullName evidence="1">Encapsulin</fullName>
    </submittedName>
</protein>
<name>A0ABW2JM87_9ACTN</name>
<dbReference type="RefSeq" id="WP_381833896.1">
    <property type="nucleotide sequence ID" value="NZ_JBHTCF010000010.1"/>
</dbReference>
<keyword evidence="2" id="KW-1185">Reference proteome</keyword>
<gene>
    <name evidence="1" type="ORF">ACFQVC_23985</name>
</gene>
<accession>A0ABW2JM87</accession>
<proteinExistence type="predicted"/>
<evidence type="ECO:0000313" key="2">
    <source>
        <dbReference type="Proteomes" id="UP001596523"/>
    </source>
</evidence>
<dbReference type="Pfam" id="PF04454">
    <property type="entry name" value="Linocin_M18"/>
    <property type="match status" value="1"/>
</dbReference>
<evidence type="ECO:0000313" key="1">
    <source>
        <dbReference type="EMBL" id="MFC7307271.1"/>
    </source>
</evidence>
<dbReference type="EMBL" id="JBHTCF010000010">
    <property type="protein sequence ID" value="MFC7307271.1"/>
    <property type="molecule type" value="Genomic_DNA"/>
</dbReference>
<dbReference type="Gene3D" id="3.30.2400.30">
    <property type="match status" value="1"/>
</dbReference>
<dbReference type="Gene3D" id="3.30.2320.10">
    <property type="entry name" value="hypothetical protein PF0899 domain"/>
    <property type="match status" value="1"/>
</dbReference>
<dbReference type="Proteomes" id="UP001596523">
    <property type="component" value="Unassembled WGS sequence"/>
</dbReference>
<comment type="caution">
    <text evidence="1">The sequence shown here is derived from an EMBL/GenBank/DDBJ whole genome shotgun (WGS) entry which is preliminary data.</text>
</comment>
<reference evidence="2" key="1">
    <citation type="journal article" date="2019" name="Int. J. Syst. Evol. Microbiol.">
        <title>The Global Catalogue of Microorganisms (GCM) 10K type strain sequencing project: providing services to taxonomists for standard genome sequencing and annotation.</title>
        <authorList>
            <consortium name="The Broad Institute Genomics Platform"/>
            <consortium name="The Broad Institute Genome Sequencing Center for Infectious Disease"/>
            <person name="Wu L."/>
            <person name="Ma J."/>
        </authorList>
    </citation>
    <scope>NUCLEOTIDE SEQUENCE [LARGE SCALE GENOMIC DNA]</scope>
    <source>
        <strain evidence="2">SYNS20</strain>
    </source>
</reference>